<dbReference type="AlphaFoldDB" id="A0A240AQF5"/>
<comment type="function">
    <text evidence="9">Component of the transport system for branched-chain amino acids.</text>
</comment>
<dbReference type="PANTHER" id="PTHR30588">
    <property type="entry name" value="BRANCHED-CHAIN AMINO ACID TRANSPORT SYSTEM 2 CARRIER PROTEIN"/>
    <property type="match status" value="1"/>
</dbReference>
<evidence type="ECO:0000256" key="1">
    <source>
        <dbReference type="ARBA" id="ARBA00004651"/>
    </source>
</evidence>
<dbReference type="InterPro" id="IPR004685">
    <property type="entry name" value="Brnchd-chn_aa_trnsp_Livcs"/>
</dbReference>
<reference evidence="10 13" key="2">
    <citation type="submission" date="2020-05" db="EMBL/GenBank/DDBJ databases">
        <title>Draft genome sequence of Clostridium cochlearium strain AGROS13 isolated from a sheep dairy farm in New Zealand.</title>
        <authorList>
            <person name="Gupta T.B."/>
            <person name="Jauregui R."/>
            <person name="Risson A.N."/>
            <person name="Brightwell G."/>
            <person name="Maclean P."/>
        </authorList>
    </citation>
    <scope>NUCLEOTIDE SEQUENCE [LARGE SCALE GENOMIC DNA]</scope>
    <source>
        <strain evidence="10 13">AGROS13</strain>
    </source>
</reference>
<dbReference type="Pfam" id="PF05525">
    <property type="entry name" value="Branch_AA_trans"/>
    <property type="match status" value="1"/>
</dbReference>
<evidence type="ECO:0000256" key="8">
    <source>
        <dbReference type="ARBA" id="ARBA00023136"/>
    </source>
</evidence>
<dbReference type="GO" id="GO:0015818">
    <property type="term" value="P:isoleucine transport"/>
    <property type="evidence" value="ECO:0007669"/>
    <property type="project" value="TreeGrafter"/>
</dbReference>
<comment type="subcellular location">
    <subcellularLocation>
        <location evidence="1 9">Cell membrane</location>
        <topology evidence="1 9">Multi-pass membrane protein</topology>
    </subcellularLocation>
</comment>
<evidence type="ECO:0000313" key="12">
    <source>
        <dbReference type="Proteomes" id="UP000250223"/>
    </source>
</evidence>
<protein>
    <recommendedName>
        <fullName evidence="9">Branched-chain amino acid transport system carrier protein</fullName>
    </recommendedName>
</protein>
<dbReference type="GeneID" id="70577763"/>
<comment type="similarity">
    <text evidence="2 9">Belongs to the branched chain amino acid transporter family.</text>
</comment>
<dbReference type="GO" id="GO:0015190">
    <property type="term" value="F:L-leucine transmembrane transporter activity"/>
    <property type="evidence" value="ECO:0007669"/>
    <property type="project" value="TreeGrafter"/>
</dbReference>
<accession>A0A240AQF5</accession>
<dbReference type="Proteomes" id="UP000528432">
    <property type="component" value="Unassembled WGS sequence"/>
</dbReference>
<dbReference type="GO" id="GO:0005886">
    <property type="term" value="C:plasma membrane"/>
    <property type="evidence" value="ECO:0007669"/>
    <property type="project" value="UniProtKB-SubCell"/>
</dbReference>
<dbReference type="PANTHER" id="PTHR30588:SF0">
    <property type="entry name" value="BRANCHED-CHAIN AMINO ACID PERMEASE BRNQ"/>
    <property type="match status" value="1"/>
</dbReference>
<evidence type="ECO:0000256" key="9">
    <source>
        <dbReference type="RuleBase" id="RU362122"/>
    </source>
</evidence>
<reference evidence="11 12" key="1">
    <citation type="submission" date="2018-06" db="EMBL/GenBank/DDBJ databases">
        <authorList>
            <consortium name="Pathogen Informatics"/>
            <person name="Doyle S."/>
        </authorList>
    </citation>
    <scope>NUCLEOTIDE SEQUENCE [LARGE SCALE GENOMIC DNA]</scope>
    <source>
        <strain evidence="11 12">NCTC13028</strain>
    </source>
</reference>
<feature type="transmembrane region" description="Helical" evidence="9">
    <location>
        <begin position="334"/>
        <end position="355"/>
    </location>
</feature>
<feature type="transmembrane region" description="Helical" evidence="9">
    <location>
        <begin position="401"/>
        <end position="420"/>
    </location>
</feature>
<dbReference type="GO" id="GO:0015188">
    <property type="term" value="F:L-isoleucine transmembrane transporter activity"/>
    <property type="evidence" value="ECO:0007669"/>
    <property type="project" value="TreeGrafter"/>
</dbReference>
<feature type="transmembrane region" description="Helical" evidence="9">
    <location>
        <begin position="39"/>
        <end position="62"/>
    </location>
</feature>
<keyword evidence="5 9" id="KW-0812">Transmembrane</keyword>
<evidence type="ECO:0000256" key="6">
    <source>
        <dbReference type="ARBA" id="ARBA00022970"/>
    </source>
</evidence>
<dbReference type="EMBL" id="UAWC01000024">
    <property type="protein sequence ID" value="SQB35464.1"/>
    <property type="molecule type" value="Genomic_DNA"/>
</dbReference>
<organism evidence="10 13">
    <name type="scientific">Clostridium cochlearium</name>
    <dbReference type="NCBI Taxonomy" id="1494"/>
    <lineage>
        <taxon>Bacteria</taxon>
        <taxon>Bacillati</taxon>
        <taxon>Bacillota</taxon>
        <taxon>Clostridia</taxon>
        <taxon>Eubacteriales</taxon>
        <taxon>Clostridiaceae</taxon>
        <taxon>Clostridium</taxon>
    </lineage>
</organism>
<feature type="transmembrane region" description="Helical" evidence="9">
    <location>
        <begin position="7"/>
        <end position="27"/>
    </location>
</feature>
<feature type="transmembrane region" description="Helical" evidence="9">
    <location>
        <begin position="74"/>
        <end position="96"/>
    </location>
</feature>
<keyword evidence="6 9" id="KW-0029">Amino-acid transport</keyword>
<proteinExistence type="inferred from homology"/>
<evidence type="ECO:0000313" key="11">
    <source>
        <dbReference type="EMBL" id="SQB35464.1"/>
    </source>
</evidence>
<dbReference type="EMBL" id="JABFIF010000030">
    <property type="protein sequence ID" value="NOH16990.1"/>
    <property type="molecule type" value="Genomic_DNA"/>
</dbReference>
<dbReference type="RefSeq" id="WP_095178095.1">
    <property type="nucleotide sequence ID" value="NZ_CP173238.1"/>
</dbReference>
<evidence type="ECO:0000256" key="3">
    <source>
        <dbReference type="ARBA" id="ARBA00022448"/>
    </source>
</evidence>
<feature type="transmembrane region" description="Helical" evidence="9">
    <location>
        <begin position="311"/>
        <end position="328"/>
    </location>
</feature>
<gene>
    <name evidence="10" type="primary">brnQ</name>
    <name evidence="11" type="synonym">brnQ_2</name>
    <name evidence="10" type="ORF">HMJ28_11490</name>
    <name evidence="11" type="ORF">NCTC13028_01972</name>
</gene>
<keyword evidence="8 9" id="KW-0472">Membrane</keyword>
<evidence type="ECO:0000313" key="10">
    <source>
        <dbReference type="EMBL" id="NOH16990.1"/>
    </source>
</evidence>
<evidence type="ECO:0000256" key="2">
    <source>
        <dbReference type="ARBA" id="ARBA00008540"/>
    </source>
</evidence>
<feature type="transmembrane region" description="Helical" evidence="9">
    <location>
        <begin position="116"/>
        <end position="134"/>
    </location>
</feature>
<evidence type="ECO:0000256" key="7">
    <source>
        <dbReference type="ARBA" id="ARBA00022989"/>
    </source>
</evidence>
<sequence length="431" mass="46031">MKKSTKDAFVIGLALFAMFFGSGNLIFPPYLGKLVGNNYPIAILGFLITGVGLPLLGILSCAKVNGTFRDIASPVGKIFAVAVTTSIILAIGPMIAIPRTAATTYELSIQPFFPNINITTAIIIYFLINLAFVLRPSSIIDTIGKFLTPALLILLLTIIIKGILFPIGSISSTPFENVFSNSLLEGYQTMDATASVIFASIIIATVRQKGYDNVSDIIKITSLSGIIAVIGLGTIYGGLMYLGSQTVNIFPGDITKTTLLTQITQTILGKTGSVFLALAVALACMTTSIGLTSSAANYFEEITNGKLNYKLNAIIVSVMSILIATLGVDDIVAFAFPILQILYPIVIVLVILTFLGFNNKTILTITAYTTLLIGILDNLKSVGLNIGFINKFISFIPLSNIGFSWLIPAVIAFLFSLAYVKAKGNKTVNEF</sequence>
<keyword evidence="7 9" id="KW-1133">Transmembrane helix</keyword>
<feature type="transmembrane region" description="Helical" evidence="9">
    <location>
        <begin position="146"/>
        <end position="167"/>
    </location>
</feature>
<keyword evidence="3 9" id="KW-0813">Transport</keyword>
<feature type="transmembrane region" description="Helical" evidence="9">
    <location>
        <begin position="218"/>
        <end position="242"/>
    </location>
</feature>
<feature type="transmembrane region" description="Helical" evidence="9">
    <location>
        <begin position="187"/>
        <end position="206"/>
    </location>
</feature>
<evidence type="ECO:0000256" key="5">
    <source>
        <dbReference type="ARBA" id="ARBA00022692"/>
    </source>
</evidence>
<dbReference type="NCBIfam" id="TIGR00796">
    <property type="entry name" value="livcs"/>
    <property type="match status" value="1"/>
</dbReference>
<keyword evidence="4" id="KW-1003">Cell membrane</keyword>
<evidence type="ECO:0000256" key="4">
    <source>
        <dbReference type="ARBA" id="ARBA00022475"/>
    </source>
</evidence>
<dbReference type="GO" id="GO:0015820">
    <property type="term" value="P:L-leucine transport"/>
    <property type="evidence" value="ECO:0007669"/>
    <property type="project" value="TreeGrafter"/>
</dbReference>
<dbReference type="GO" id="GO:0005304">
    <property type="term" value="F:L-valine transmembrane transporter activity"/>
    <property type="evidence" value="ECO:0007669"/>
    <property type="project" value="TreeGrafter"/>
</dbReference>
<evidence type="ECO:0000313" key="13">
    <source>
        <dbReference type="Proteomes" id="UP000528432"/>
    </source>
</evidence>
<name>A0A240AQF5_CLOCO</name>
<dbReference type="Proteomes" id="UP000250223">
    <property type="component" value="Unassembled WGS sequence"/>
</dbReference>
<feature type="transmembrane region" description="Helical" evidence="9">
    <location>
        <begin position="274"/>
        <end position="299"/>
    </location>
</feature>
<feature type="transmembrane region" description="Helical" evidence="9">
    <location>
        <begin position="367"/>
        <end position="389"/>
    </location>
</feature>